<evidence type="ECO:0000313" key="4">
    <source>
        <dbReference type="EMBL" id="CAB4277271.1"/>
    </source>
</evidence>
<dbReference type="GO" id="GO:0005743">
    <property type="term" value="C:mitochondrial inner membrane"/>
    <property type="evidence" value="ECO:0007669"/>
    <property type="project" value="UniProtKB-SubCell"/>
</dbReference>
<evidence type="ECO:0000256" key="1">
    <source>
        <dbReference type="RuleBase" id="RU000369"/>
    </source>
</evidence>
<feature type="transmembrane region" description="Helical" evidence="2">
    <location>
        <begin position="145"/>
        <end position="165"/>
    </location>
</feature>
<dbReference type="PRINTS" id="PR01165">
    <property type="entry name" value="CYCOXIDASEI"/>
</dbReference>
<dbReference type="GO" id="GO:0046872">
    <property type="term" value="F:metal ion binding"/>
    <property type="evidence" value="ECO:0007669"/>
    <property type="project" value="UniProtKB-KW"/>
</dbReference>
<proteinExistence type="inferred from homology"/>
<keyword evidence="1" id="KW-0813">Transport</keyword>
<dbReference type="SUPFAM" id="SSF81442">
    <property type="entry name" value="Cytochrome c oxidase subunit I-like"/>
    <property type="match status" value="1"/>
</dbReference>
<feature type="transmembrane region" description="Helical" evidence="2">
    <location>
        <begin position="219"/>
        <end position="246"/>
    </location>
</feature>
<dbReference type="PANTHER" id="PTHR10422">
    <property type="entry name" value="CYTOCHROME C OXIDASE SUBUNIT 1"/>
    <property type="match status" value="1"/>
</dbReference>
<reference evidence="4 5" key="1">
    <citation type="submission" date="2020-05" db="EMBL/GenBank/DDBJ databases">
        <authorList>
            <person name="Campoy J."/>
            <person name="Schneeberger K."/>
            <person name="Spophaly S."/>
        </authorList>
    </citation>
    <scope>NUCLEOTIDE SEQUENCE [LARGE SCALE GENOMIC DNA]</scope>
    <source>
        <strain evidence="4">PruArmRojPasFocal</strain>
    </source>
</reference>
<comment type="subcellular location">
    <subcellularLocation>
        <location evidence="1">Mitochondrion inner membrane</location>
        <topology evidence="1">Multi-pass membrane protein</topology>
    </subcellularLocation>
</comment>
<evidence type="ECO:0000313" key="5">
    <source>
        <dbReference type="Proteomes" id="UP000507222"/>
    </source>
</evidence>
<keyword evidence="1" id="KW-0496">Mitochondrion</keyword>
<accession>A0A6J5UMA3</accession>
<protein>
    <recommendedName>
        <fullName evidence="1">Cytochrome c oxidase subunit 1</fullName>
        <ecNumber evidence="1">7.1.1.9</ecNumber>
    </recommendedName>
</protein>
<feature type="transmembrane region" description="Helical" evidence="2">
    <location>
        <begin position="305"/>
        <end position="326"/>
    </location>
</feature>
<keyword evidence="1" id="KW-0408">Iron</keyword>
<dbReference type="EMBL" id="CAEKDK010000004">
    <property type="protein sequence ID" value="CAB4277271.1"/>
    <property type="molecule type" value="Genomic_DNA"/>
</dbReference>
<keyword evidence="1" id="KW-0999">Mitochondrion inner membrane</keyword>
<dbReference type="AlphaFoldDB" id="A0A6J5UMA3"/>
<feature type="transmembrane region" description="Helical" evidence="2">
    <location>
        <begin position="103"/>
        <end position="125"/>
    </location>
</feature>
<organism evidence="4 5">
    <name type="scientific">Prunus armeniaca</name>
    <name type="common">Apricot</name>
    <name type="synonym">Armeniaca vulgaris</name>
    <dbReference type="NCBI Taxonomy" id="36596"/>
    <lineage>
        <taxon>Eukaryota</taxon>
        <taxon>Viridiplantae</taxon>
        <taxon>Streptophyta</taxon>
        <taxon>Embryophyta</taxon>
        <taxon>Tracheophyta</taxon>
        <taxon>Spermatophyta</taxon>
        <taxon>Magnoliopsida</taxon>
        <taxon>eudicotyledons</taxon>
        <taxon>Gunneridae</taxon>
        <taxon>Pentapetalae</taxon>
        <taxon>rosids</taxon>
        <taxon>fabids</taxon>
        <taxon>Rosales</taxon>
        <taxon>Rosaceae</taxon>
        <taxon>Amygdaloideae</taxon>
        <taxon>Amygdaleae</taxon>
        <taxon>Prunus</taxon>
    </lineage>
</organism>
<dbReference type="PROSITE" id="PS50855">
    <property type="entry name" value="COX1"/>
    <property type="match status" value="1"/>
</dbReference>
<feature type="transmembrane region" description="Helical" evidence="2">
    <location>
        <begin position="279"/>
        <end position="298"/>
    </location>
</feature>
<keyword evidence="2" id="KW-1133">Transmembrane helix</keyword>
<dbReference type="GO" id="GO:0020037">
    <property type="term" value="F:heme binding"/>
    <property type="evidence" value="ECO:0007669"/>
    <property type="project" value="InterPro"/>
</dbReference>
<keyword evidence="1" id="KW-0186">Copper</keyword>
<dbReference type="EC" id="7.1.1.9" evidence="1"/>
<keyword evidence="1" id="KW-0479">Metal-binding</keyword>
<comment type="similarity">
    <text evidence="1">Belongs to the heme-copper respiratory oxidase family.</text>
</comment>
<dbReference type="Gene3D" id="1.20.210.10">
    <property type="entry name" value="Cytochrome c oxidase-like, subunit I domain"/>
    <property type="match status" value="1"/>
</dbReference>
<keyword evidence="1" id="KW-0349">Heme</keyword>
<gene>
    <name evidence="4" type="ORF">CURHAP_LOCUS26832</name>
</gene>
<keyword evidence="1" id="KW-0679">Respiratory chain</keyword>
<feature type="domain" description="Cytochrome oxidase subunit I profile" evidence="3">
    <location>
        <begin position="103"/>
        <end position="370"/>
    </location>
</feature>
<dbReference type="GO" id="GO:0015990">
    <property type="term" value="P:electron transport coupled proton transport"/>
    <property type="evidence" value="ECO:0007669"/>
    <property type="project" value="TreeGrafter"/>
</dbReference>
<keyword evidence="1 2" id="KW-0812">Transmembrane</keyword>
<dbReference type="PANTHER" id="PTHR10422:SF18">
    <property type="entry name" value="CYTOCHROME C OXIDASE SUBUNIT 1"/>
    <property type="match status" value="1"/>
</dbReference>
<comment type="function">
    <text evidence="1">Component of the cytochrome c oxidase, the last enzyme in the mitochondrial electron transport chain which drives oxidative phosphorylation. The respiratory chain contains 3 multisubunit complexes succinate dehydrogenase (complex II, CII), ubiquinol-cytochrome c oxidoreductase (cytochrome b-c1 complex, complex III, CIII) and cytochrome c oxidase (complex IV, CIV), that cooperate to transfer electrons derived from NADH and succinate to molecular oxygen, creating an electrochemical gradient over the inner membrane that drives transmembrane transport and the ATP synthase. Cytochrome c oxidase is the component of the respiratory chain that catalyzes the reduction of oxygen to water. Electrons originating from reduced cytochrome c in the intermembrane space (IMS) are transferred via the dinuclear copper A center (CU(A)) of subunit 2 and heme A of subunit 1 to the active site in subunit 1, a binuclear center (BNC) formed by heme A3 and copper B (CU(B)). The BNC reduces molecular oxygen to 2 water molecules using 4 electrons from cytochrome c in the IMS and 4 protons from the mitochondrial matrix.</text>
</comment>
<dbReference type="InterPro" id="IPR036927">
    <property type="entry name" value="Cyt_c_oxase-like_su1_sf"/>
</dbReference>
<keyword evidence="1 2" id="KW-0472">Membrane</keyword>
<comment type="catalytic activity">
    <reaction evidence="1">
        <text>4 Fe(II)-[cytochrome c] + O2 + 8 H(+)(in) = 4 Fe(III)-[cytochrome c] + 2 H2O + 4 H(+)(out)</text>
        <dbReference type="Rhea" id="RHEA:11436"/>
        <dbReference type="Rhea" id="RHEA-COMP:10350"/>
        <dbReference type="Rhea" id="RHEA-COMP:14399"/>
        <dbReference type="ChEBI" id="CHEBI:15377"/>
        <dbReference type="ChEBI" id="CHEBI:15378"/>
        <dbReference type="ChEBI" id="CHEBI:15379"/>
        <dbReference type="ChEBI" id="CHEBI:29033"/>
        <dbReference type="ChEBI" id="CHEBI:29034"/>
        <dbReference type="EC" id="7.1.1.9"/>
    </reaction>
</comment>
<keyword evidence="1" id="KW-0249">Electron transport</keyword>
<sequence length="403" mass="44528">MLAFRSILIPGPERWTPPALPGLWKPHRSRIPIPGRPVRYPSESQSGRRGGHLFQKVRRFISKNRNVRAVSPHVPNYLVPDWIAFLVWHLFVRCPLLTLFNDLFMVMPAMIGGSGNWSVPILIGAPDMAFPRLNNISFWLLPPSLLLLLSSALVEVGSGTGWTVYPPLSGITSHSGGAVDLAISSLHLSGVSSILGSINFITTISNMRGPGMTMHRSPLFVWSVLVTAFLLLLSLPVLAGAITMLLTDRNFNTTFSDPAGGGDPILYQHLFRFFGHPEVYIPILPGSGIISHIVSTFSGKPVFGYLGMVYAMISTGVLGFLVWAHHMFTVGLDVDTRAYFTAATMIIAVPTGIKIFSWIATMWGGFDTIQNTHVICCRVHLFVHHRRTHWNSPGKFWARHCST</sequence>
<comment type="pathway">
    <text evidence="1">Energy metabolism; oxidative phosphorylation.</text>
</comment>
<dbReference type="InterPro" id="IPR023616">
    <property type="entry name" value="Cyt_c_oxase-like_su1_dom"/>
</dbReference>
<evidence type="ECO:0000256" key="2">
    <source>
        <dbReference type="SAM" id="Phobius"/>
    </source>
</evidence>
<dbReference type="Pfam" id="PF00115">
    <property type="entry name" value="COX1"/>
    <property type="match status" value="1"/>
</dbReference>
<dbReference type="Proteomes" id="UP000507222">
    <property type="component" value="Unassembled WGS sequence"/>
</dbReference>
<feature type="transmembrane region" description="Helical" evidence="2">
    <location>
        <begin position="338"/>
        <end position="360"/>
    </location>
</feature>
<dbReference type="GO" id="GO:0006123">
    <property type="term" value="P:mitochondrial electron transport, cytochrome c to oxygen"/>
    <property type="evidence" value="ECO:0007669"/>
    <property type="project" value="TreeGrafter"/>
</dbReference>
<dbReference type="GO" id="GO:0004129">
    <property type="term" value="F:cytochrome-c oxidase activity"/>
    <property type="evidence" value="ECO:0007669"/>
    <property type="project" value="UniProtKB-EC"/>
</dbReference>
<dbReference type="UniPathway" id="UPA00705"/>
<dbReference type="InterPro" id="IPR000883">
    <property type="entry name" value="Cyt_C_Oxase_1"/>
</dbReference>
<name>A0A6J5UMA3_PRUAR</name>
<evidence type="ECO:0000259" key="3">
    <source>
        <dbReference type="PROSITE" id="PS50855"/>
    </source>
</evidence>
<feature type="transmembrane region" description="Helical" evidence="2">
    <location>
        <begin position="185"/>
        <end position="207"/>
    </location>
</feature>